<name>A0A199UBR2_MANES</name>
<evidence type="ECO:0000313" key="1">
    <source>
        <dbReference type="EMBL" id="OAY22104.1"/>
    </source>
</evidence>
<sequence>GDIIQGFIKKQDVDGLRLLILEGEIYYIYDFVVLLAQKNYKLSHHPYRIKLMRNAFIKKVYSIDVVIPFDRFSFLEFYEINALIGNDTFLLARRAKHPL</sequence>
<organism evidence="1">
    <name type="scientific">Manihot esculenta</name>
    <name type="common">Cassava</name>
    <name type="synonym">Jatropha manihot</name>
    <dbReference type="NCBI Taxonomy" id="3983"/>
    <lineage>
        <taxon>Eukaryota</taxon>
        <taxon>Viridiplantae</taxon>
        <taxon>Streptophyta</taxon>
        <taxon>Embryophyta</taxon>
        <taxon>Tracheophyta</taxon>
        <taxon>Spermatophyta</taxon>
        <taxon>Magnoliopsida</taxon>
        <taxon>eudicotyledons</taxon>
        <taxon>Gunneridae</taxon>
        <taxon>Pentapetalae</taxon>
        <taxon>rosids</taxon>
        <taxon>fabids</taxon>
        <taxon>Malpighiales</taxon>
        <taxon>Euphorbiaceae</taxon>
        <taxon>Crotonoideae</taxon>
        <taxon>Manihoteae</taxon>
        <taxon>Manihot</taxon>
    </lineage>
</organism>
<dbReference type="STRING" id="3983.A0A199UBR2"/>
<dbReference type="Gene3D" id="2.40.50.140">
    <property type="entry name" value="Nucleic acid-binding proteins"/>
    <property type="match status" value="1"/>
</dbReference>
<protein>
    <recommendedName>
        <fullName evidence="2">DUF223 domain-containing protein</fullName>
    </recommendedName>
</protein>
<proteinExistence type="predicted"/>
<dbReference type="InterPro" id="IPR012340">
    <property type="entry name" value="NA-bd_OB-fold"/>
</dbReference>
<gene>
    <name evidence="1" type="ORF">MANES_S029800</name>
</gene>
<dbReference type="AlphaFoldDB" id="A0A199UBR2"/>
<reference evidence="1" key="1">
    <citation type="submission" date="2016-02" db="EMBL/GenBank/DDBJ databases">
        <title>WGS assembly of Manihot esculenta.</title>
        <authorList>
            <person name="Bredeson J.V."/>
            <person name="Prochnik S.E."/>
            <person name="Lyons J.B."/>
            <person name="Schmutz J."/>
            <person name="Grimwood J."/>
            <person name="Vrebalov J."/>
            <person name="Bart R.S."/>
            <person name="Amuge T."/>
            <person name="Ferguson M.E."/>
            <person name="Green R."/>
            <person name="Putnam N."/>
            <person name="Stites J."/>
            <person name="Rounsley S."/>
            <person name="Rokhsar D.S."/>
        </authorList>
    </citation>
    <scope>NUCLEOTIDE SEQUENCE [LARGE SCALE GENOMIC DNA]</scope>
    <source>
        <tissue evidence="1">Leaf</tissue>
    </source>
</reference>
<accession>A0A199UBR2</accession>
<evidence type="ECO:0008006" key="2">
    <source>
        <dbReference type="Google" id="ProtNLM"/>
    </source>
</evidence>
<feature type="non-terminal residue" evidence="1">
    <location>
        <position position="1"/>
    </location>
</feature>
<dbReference type="EMBL" id="KV450514">
    <property type="protein sequence ID" value="OAY22104.1"/>
    <property type="molecule type" value="Genomic_DNA"/>
</dbReference>